<sequence>MADEHYKWLDREAAERLLRGEPLKAVVENSAHGGAAADEDLRQAERLAAALESLTALPSGPDGELPGEEAALKAFRESRAVPAVEGAVGGAADGAVDGRVVGAIGAVSDGSAAGSAVGSAGASGRHRRHRAGAPAGPSGPSGSAGPGRGPRWGRPVRFGLAAAVAACMVGGVAVAAGTGVLPSPFGGRDEPAPAASVSAAASPDKPLASPSPGVTGGDEARPEGSASPDDTSGSPDAGRGDDAHGGGPSASADPRATEGGSGEAVLRRQVIEACVKYRGGRLGSDERRLLRDSAKRSGRSTADLDRFCDRALGRSDSGSDANTDSSDGDSGSGNADGKSGGQDGGDEDDDHGRGGGADQNIGFKPPSAPTPTRSFSASPDLPTAGPSASVSTPASAAASSSAS</sequence>
<proteinExistence type="predicted"/>
<gene>
    <name evidence="1" type="ORF">V2W30_24560</name>
</gene>
<name>A0ACD5AG20_9ACTN</name>
<organism evidence="1 2">
    <name type="scientific">Streptomyces citrinus</name>
    <dbReference type="NCBI Taxonomy" id="3118173"/>
    <lineage>
        <taxon>Bacteria</taxon>
        <taxon>Bacillati</taxon>
        <taxon>Actinomycetota</taxon>
        <taxon>Actinomycetes</taxon>
        <taxon>Kitasatosporales</taxon>
        <taxon>Streptomycetaceae</taxon>
        <taxon>Streptomyces</taxon>
    </lineage>
</organism>
<dbReference type="Proteomes" id="UP001432251">
    <property type="component" value="Chromosome"/>
</dbReference>
<accession>A0ACD5AG20</accession>
<keyword evidence="2" id="KW-1185">Reference proteome</keyword>
<protein>
    <submittedName>
        <fullName evidence="1">Uncharacterized protein</fullName>
    </submittedName>
</protein>
<evidence type="ECO:0000313" key="2">
    <source>
        <dbReference type="Proteomes" id="UP001432251"/>
    </source>
</evidence>
<dbReference type="EMBL" id="CP146022">
    <property type="protein sequence ID" value="WWQ66185.1"/>
    <property type="molecule type" value="Genomic_DNA"/>
</dbReference>
<reference evidence="1" key="1">
    <citation type="journal article" date="2025" name="Int. J. Syst. Evol. Microbiol.">
        <title>Streptomyces citrinus sp. nov., with yellow diffusible pigment.</title>
        <authorList>
            <person name="He Y."/>
            <person name="Yang E."/>
            <person name="Xu J."/>
            <person name="Sun Y."/>
            <person name="Sun L."/>
        </authorList>
    </citation>
    <scope>NUCLEOTIDE SEQUENCE</scope>
    <source>
        <strain evidence="1">Q6</strain>
    </source>
</reference>
<evidence type="ECO:0000313" key="1">
    <source>
        <dbReference type="EMBL" id="WWQ66185.1"/>
    </source>
</evidence>